<dbReference type="InterPro" id="IPR007867">
    <property type="entry name" value="GMC_OxRtase_C"/>
</dbReference>
<evidence type="ECO:0000256" key="3">
    <source>
        <dbReference type="ARBA" id="ARBA00022630"/>
    </source>
</evidence>
<dbReference type="PANTHER" id="PTHR42784:SF1">
    <property type="entry name" value="PYRANOSE 2-OXIDASE"/>
    <property type="match status" value="1"/>
</dbReference>
<evidence type="ECO:0000313" key="8">
    <source>
        <dbReference type="EMBL" id="TKC19104.1"/>
    </source>
</evidence>
<dbReference type="EMBL" id="SWBM01000001">
    <property type="protein sequence ID" value="TKC19104.1"/>
    <property type="molecule type" value="Genomic_DNA"/>
</dbReference>
<accession>A0A4U1D9J4</accession>
<dbReference type="GO" id="GO:0016614">
    <property type="term" value="F:oxidoreductase activity, acting on CH-OH group of donors"/>
    <property type="evidence" value="ECO:0007669"/>
    <property type="project" value="InterPro"/>
</dbReference>
<dbReference type="OrthoDB" id="9787779at2"/>
<dbReference type="PANTHER" id="PTHR42784">
    <property type="entry name" value="PYRANOSE 2-OXIDASE"/>
    <property type="match status" value="1"/>
</dbReference>
<proteinExistence type="inferred from homology"/>
<dbReference type="Pfam" id="PF05199">
    <property type="entry name" value="GMC_oxred_C"/>
    <property type="match status" value="1"/>
</dbReference>
<evidence type="ECO:0000259" key="7">
    <source>
        <dbReference type="Pfam" id="PF05199"/>
    </source>
</evidence>
<dbReference type="InterPro" id="IPR036188">
    <property type="entry name" value="FAD/NAD-bd_sf"/>
</dbReference>
<keyword evidence="9" id="KW-1185">Reference proteome</keyword>
<dbReference type="InterPro" id="IPR000172">
    <property type="entry name" value="GMC_OxRdtase_N"/>
</dbReference>
<evidence type="ECO:0000256" key="4">
    <source>
        <dbReference type="ARBA" id="ARBA00022827"/>
    </source>
</evidence>
<dbReference type="AlphaFoldDB" id="A0A4U1D9J4"/>
<dbReference type="GO" id="GO:0050660">
    <property type="term" value="F:flavin adenine dinucleotide binding"/>
    <property type="evidence" value="ECO:0007669"/>
    <property type="project" value="InterPro"/>
</dbReference>
<comment type="similarity">
    <text evidence="2">Belongs to the GMC oxidoreductase family.</text>
</comment>
<evidence type="ECO:0000256" key="2">
    <source>
        <dbReference type="ARBA" id="ARBA00010790"/>
    </source>
</evidence>
<dbReference type="SUPFAM" id="SSF51905">
    <property type="entry name" value="FAD/NAD(P)-binding domain"/>
    <property type="match status" value="1"/>
</dbReference>
<organism evidence="8 9">
    <name type="scientific">Robertmurraya kyonggiensis</name>
    <dbReference type="NCBI Taxonomy" id="1037680"/>
    <lineage>
        <taxon>Bacteria</taxon>
        <taxon>Bacillati</taxon>
        <taxon>Bacillota</taxon>
        <taxon>Bacilli</taxon>
        <taxon>Bacillales</taxon>
        <taxon>Bacillaceae</taxon>
        <taxon>Robertmurraya</taxon>
    </lineage>
</organism>
<dbReference type="Pfam" id="PF00732">
    <property type="entry name" value="GMC_oxred_N"/>
    <property type="match status" value="1"/>
</dbReference>
<dbReference type="RefSeq" id="WP_136829927.1">
    <property type="nucleotide sequence ID" value="NZ_SWBM01000001.1"/>
</dbReference>
<evidence type="ECO:0000256" key="1">
    <source>
        <dbReference type="ARBA" id="ARBA00001974"/>
    </source>
</evidence>
<sequence>MINECIDVSEKEFDVVIVGGGIAGSLIAKQLGIYGKKVLILEAGESKHMKYLDYQRNLDLYYSASVKSPNSPFSSNSHAPQPDELDVISKIPYMNSKGYFIQMGPTPYRSDYTRHLGGATLHWLGTCLRMIPDDFKTKTKFGVGLDWPLTYEELRPYYEQAEYEIGISGEVNDQRELGQLLNIKEEWFGKEYVFPMHKIPESNIDKYLSKQLEGKSITFQGHQYSLKVTSTPQARNGIPNMKYRYRGEPYKPVGAVGNDFQGKRCVGYSSCVPICPIQAKYSALKTLDSALKSGNVTIVSKAVVTEIKVDGFGKVEKVVYKAYTSNNPNDFSLYTAVGKIFVLAANPVENSKLMLKSLIKNDLIGKYLMDHPFLLTWGLSPQLLGIFKGPGSTSGIESLRNGKFREHRSAFRIEIGNLGWLWSNGAPYSIINSLVFEKNNSGKKLRESTYDMNQRQIQLGFMLEQPAEATNRITIDRREKDSFGNLRPIINYKLSEYTIKGMEAAKQTASTLYSYLGAKECTSYTDDDPGFIQYNNNSYAFSGAGHFMGGHVMGTSIHNSVVDKYQKVWGYKNLFAVGCGSLPTTGTANPTLTLAALALMSAKWINNSLEKEKITIGVDK</sequence>
<keyword evidence="3" id="KW-0285">Flavoprotein</keyword>
<gene>
    <name evidence="8" type="ORF">FA727_06035</name>
</gene>
<keyword evidence="4" id="KW-0274">FAD</keyword>
<feature type="domain" description="Glucose-methanol-choline oxidoreductase C-terminal" evidence="7">
    <location>
        <begin position="468"/>
        <end position="598"/>
    </location>
</feature>
<evidence type="ECO:0000259" key="6">
    <source>
        <dbReference type="Pfam" id="PF00732"/>
    </source>
</evidence>
<dbReference type="Proteomes" id="UP000307756">
    <property type="component" value="Unassembled WGS sequence"/>
</dbReference>
<keyword evidence="5" id="KW-0560">Oxidoreductase</keyword>
<protein>
    <submittedName>
        <fullName evidence="8">GMC family oxidoreductase</fullName>
    </submittedName>
</protein>
<comment type="cofactor">
    <cofactor evidence="1">
        <name>FAD</name>
        <dbReference type="ChEBI" id="CHEBI:57692"/>
    </cofactor>
</comment>
<comment type="caution">
    <text evidence="8">The sequence shown here is derived from an EMBL/GenBank/DDBJ whole genome shotgun (WGS) entry which is preliminary data.</text>
</comment>
<name>A0A4U1D9J4_9BACI</name>
<dbReference type="Gene3D" id="3.50.50.60">
    <property type="entry name" value="FAD/NAD(P)-binding domain"/>
    <property type="match status" value="2"/>
</dbReference>
<reference evidence="8 9" key="1">
    <citation type="journal article" date="2011" name="J. Microbiol.">
        <title>Bacillus kyonggiensis sp. nov., isolated from soil of a lettuce field.</title>
        <authorList>
            <person name="Dong K."/>
            <person name="Lee S."/>
        </authorList>
    </citation>
    <scope>NUCLEOTIDE SEQUENCE [LARGE SCALE GENOMIC DNA]</scope>
    <source>
        <strain evidence="8 9">NB22</strain>
    </source>
</reference>
<dbReference type="InterPro" id="IPR051473">
    <property type="entry name" value="P2Ox-like"/>
</dbReference>
<feature type="domain" description="Glucose-methanol-choline oxidoreductase N-terminal" evidence="6">
    <location>
        <begin position="114"/>
        <end position="372"/>
    </location>
</feature>
<evidence type="ECO:0000256" key="5">
    <source>
        <dbReference type="ARBA" id="ARBA00023002"/>
    </source>
</evidence>
<evidence type="ECO:0000313" key="9">
    <source>
        <dbReference type="Proteomes" id="UP000307756"/>
    </source>
</evidence>